<feature type="binding site" evidence="8">
    <location>
        <position position="265"/>
    </location>
    <ligand>
        <name>L-serine</name>
        <dbReference type="ChEBI" id="CHEBI:33384"/>
    </ligand>
</feature>
<dbReference type="RefSeq" id="XP_500550.2">
    <property type="nucleotide sequence ID" value="XM_500550.3"/>
</dbReference>
<dbReference type="GO" id="GO:0005524">
    <property type="term" value="F:ATP binding"/>
    <property type="evidence" value="ECO:0007669"/>
    <property type="project" value="UniProtKB-KW"/>
</dbReference>
<accession>A0A1D8N6N5</accession>
<dbReference type="VEuPathDB" id="FungiDB:YALI1_B07957g"/>
<gene>
    <name evidence="12" type="ORF">YALI1_B07957g</name>
</gene>
<evidence type="ECO:0000313" key="12">
    <source>
        <dbReference type="EMBL" id="AOW01291.1"/>
    </source>
</evidence>
<dbReference type="NCBIfam" id="TIGR00414">
    <property type="entry name" value="serS"/>
    <property type="match status" value="1"/>
</dbReference>
<keyword evidence="4 9" id="KW-0067">ATP-binding</keyword>
<name>A0A1D8N6N5_YARLL</name>
<evidence type="ECO:0000256" key="2">
    <source>
        <dbReference type="ARBA" id="ARBA00022598"/>
    </source>
</evidence>
<evidence type="ECO:0000259" key="11">
    <source>
        <dbReference type="PROSITE" id="PS50862"/>
    </source>
</evidence>
<feature type="binding site" evidence="8">
    <location>
        <position position="296"/>
    </location>
    <ligand>
        <name>L-serine</name>
        <dbReference type="ChEBI" id="CHEBI:33384"/>
    </ligand>
</feature>
<dbReference type="EMBL" id="CP017554">
    <property type="protein sequence ID" value="AOW01291.1"/>
    <property type="molecule type" value="Genomic_DNA"/>
</dbReference>
<evidence type="ECO:0000256" key="3">
    <source>
        <dbReference type="ARBA" id="ARBA00022741"/>
    </source>
</evidence>
<feature type="site" description="Important for serine binding" evidence="8">
    <location>
        <position position="419"/>
    </location>
</feature>
<keyword evidence="5" id="KW-0030">Aminoacyl-tRNA synthetase</keyword>
<dbReference type="InterPro" id="IPR002317">
    <property type="entry name" value="Ser-tRNA-ligase_type_1"/>
</dbReference>
<dbReference type="InterPro" id="IPR002314">
    <property type="entry name" value="aa-tRNA-synt_IIb"/>
</dbReference>
<evidence type="ECO:0000313" key="13">
    <source>
        <dbReference type="Proteomes" id="UP000182444"/>
    </source>
</evidence>
<evidence type="ECO:0000256" key="1">
    <source>
        <dbReference type="ARBA" id="ARBA00012840"/>
    </source>
</evidence>
<reference evidence="12 13" key="1">
    <citation type="journal article" date="2016" name="PLoS ONE">
        <title>Sequence Assembly of Yarrowia lipolytica Strain W29/CLIB89 Shows Transposable Element Diversity.</title>
        <authorList>
            <person name="Magnan C."/>
            <person name="Yu J."/>
            <person name="Chang I."/>
            <person name="Jahn E."/>
            <person name="Kanomata Y."/>
            <person name="Wu J."/>
            <person name="Zeller M."/>
            <person name="Oakes M."/>
            <person name="Baldi P."/>
            <person name="Sandmeyer S."/>
        </authorList>
    </citation>
    <scope>NUCLEOTIDE SEQUENCE [LARGE SCALE GENOMIC DNA]</scope>
    <source>
        <strain evidence="13">CLIB89(W29)</strain>
    </source>
</reference>
<feature type="binding site" evidence="8">
    <location>
        <position position="319"/>
    </location>
    <ligand>
        <name>L-serine</name>
        <dbReference type="ChEBI" id="CHEBI:33384"/>
    </ligand>
</feature>
<dbReference type="VEuPathDB" id="FungiDB:YALI0_B05918g"/>
<evidence type="ECO:0000256" key="6">
    <source>
        <dbReference type="ARBA" id="ARBA00031113"/>
    </source>
</evidence>
<dbReference type="AlphaFoldDB" id="A0A1D8N6N5"/>
<evidence type="ECO:0000256" key="10">
    <source>
        <dbReference type="SAM" id="Coils"/>
    </source>
</evidence>
<dbReference type="PRINTS" id="PR00981">
    <property type="entry name" value="TRNASYNTHSER"/>
</dbReference>
<dbReference type="eggNOG" id="KOG2509">
    <property type="taxonomic scope" value="Eukaryota"/>
</dbReference>
<feature type="binding site" evidence="9">
    <location>
        <begin position="384"/>
        <end position="387"/>
    </location>
    <ligand>
        <name>ATP</name>
        <dbReference type="ChEBI" id="CHEBI:30616"/>
    </ligand>
</feature>
<dbReference type="PANTHER" id="PTHR11778">
    <property type="entry name" value="SERYL-TRNA SYNTHETASE"/>
    <property type="match status" value="1"/>
</dbReference>
<dbReference type="Pfam" id="PF00587">
    <property type="entry name" value="tRNA-synt_2b"/>
    <property type="match status" value="1"/>
</dbReference>
<dbReference type="FunFam" id="3.30.930.10:FF:000069">
    <property type="entry name" value="Seryl-tRNA synthetase"/>
    <property type="match status" value="1"/>
</dbReference>
<keyword evidence="10" id="KW-0175">Coiled coil</keyword>
<dbReference type="GO" id="GO:0006434">
    <property type="term" value="P:seryl-tRNA aminoacylation"/>
    <property type="evidence" value="ECO:0007669"/>
    <property type="project" value="InterPro"/>
</dbReference>
<keyword evidence="3" id="KW-0547">Nucleotide-binding</keyword>
<feature type="binding site" evidence="9">
    <location>
        <begin position="312"/>
        <end position="315"/>
    </location>
    <ligand>
        <name>ATP</name>
        <dbReference type="ChEBI" id="CHEBI:30616"/>
    </ligand>
</feature>
<dbReference type="GeneID" id="2907208"/>
<feature type="binding site" evidence="8">
    <location>
        <position position="417"/>
    </location>
    <ligand>
        <name>L-serine</name>
        <dbReference type="ChEBI" id="CHEBI:33384"/>
    </ligand>
</feature>
<dbReference type="InterPro" id="IPR015866">
    <property type="entry name" value="Ser-tRNA-synth_1_N"/>
</dbReference>
<dbReference type="Pfam" id="PF02403">
    <property type="entry name" value="Seryl_tRNA_N"/>
    <property type="match status" value="1"/>
</dbReference>
<dbReference type="KEGG" id="yli:2907208"/>
<proteinExistence type="predicted"/>
<feature type="binding site" evidence="9">
    <location>
        <begin position="296"/>
        <end position="298"/>
    </location>
    <ligand>
        <name>ATP</name>
        <dbReference type="ChEBI" id="CHEBI:30616"/>
    </ligand>
</feature>
<dbReference type="GO" id="GO:0004828">
    <property type="term" value="F:serine-tRNA ligase activity"/>
    <property type="evidence" value="ECO:0007669"/>
    <property type="project" value="UniProtKB-EC"/>
</dbReference>
<evidence type="ECO:0000256" key="7">
    <source>
        <dbReference type="ARBA" id="ARBA00034892"/>
    </source>
</evidence>
<evidence type="ECO:0000256" key="4">
    <source>
        <dbReference type="ARBA" id="ARBA00022840"/>
    </source>
</evidence>
<protein>
    <recommendedName>
        <fullName evidence="1">serine--tRNA ligase</fullName>
        <ecNumber evidence="1">6.1.1.11</ecNumber>
    </recommendedName>
    <alternativeName>
        <fullName evidence="6">Seryl-tRNA synthetase</fullName>
    </alternativeName>
    <alternativeName>
        <fullName evidence="7">Seryl-tRNA(Ser) synthetase</fullName>
    </alternativeName>
</protein>
<feature type="coiled-coil region" evidence="10">
    <location>
        <begin position="71"/>
        <end position="125"/>
    </location>
</feature>
<dbReference type="SUPFAM" id="SSF55681">
    <property type="entry name" value="Class II aaRS and biotin synthetases"/>
    <property type="match status" value="1"/>
</dbReference>
<dbReference type="Gene3D" id="3.30.930.10">
    <property type="entry name" value="Bira Bifunctional Protein, Domain 2"/>
    <property type="match status" value="1"/>
</dbReference>
<feature type="domain" description="Aminoacyl-transfer RNA synthetases class-II family profile" evidence="11">
    <location>
        <begin position="169"/>
        <end position="445"/>
    </location>
</feature>
<dbReference type="InterPro" id="IPR010978">
    <property type="entry name" value="tRNA-bd_arm"/>
</dbReference>
<dbReference type="EC" id="6.1.1.11" evidence="1"/>
<dbReference type="Proteomes" id="UP000182444">
    <property type="component" value="Chromosome 1B"/>
</dbReference>
<sequence>MLRRITRAVPRVNARLFSSTSVSLQADEWKNLKAPKHDYKGKITGIGQETIIREAIQRQLPEDTISQLERLESAYQQYRECTQKYDEARHKQRKVSDAIKVATDKKALAQEASEAKKLMKAMDLNQREAIATLNSLMELVPNVIHSTVPQGDDVEVLEILNPDRQYKSDVGHYEIGHSLNLLDTKTSANTSGYGWYYLLGQGAQLEQALVAYVLDKARVSGWMTVAPPTIIRKSVAHACGFKPRDVGGEKQIYAIEDQDHCLAGTAEIPLAAWAADKSFKYTSDPVKVSGVSRSYRAEAGARGADTKGLYRVHEFTKVELFAWTISPESADAILEDMLAFQKSVVVDLGLKARVLNMPAFELGYPAAKKYDIEAWLPGRGDWGEITSTSNCLDYQSRRLHTTFKLRDAKKVYAQTLNGTALAVPRVIAAICESNYDPETKTIAVPEVLQKYMGGVTSIGAQDNCDVFATT</sequence>
<evidence type="ECO:0000256" key="8">
    <source>
        <dbReference type="PIRSR" id="PIRSR001529-1"/>
    </source>
</evidence>
<dbReference type="PIRSF" id="PIRSF001529">
    <property type="entry name" value="Ser-tRNA-synth_IIa"/>
    <property type="match status" value="1"/>
</dbReference>
<dbReference type="InterPro" id="IPR045864">
    <property type="entry name" value="aa-tRNA-synth_II/BPL/LPL"/>
</dbReference>
<evidence type="ECO:0000256" key="9">
    <source>
        <dbReference type="PIRSR" id="PIRSR001529-2"/>
    </source>
</evidence>
<dbReference type="SUPFAM" id="SSF46589">
    <property type="entry name" value="tRNA-binding arm"/>
    <property type="match status" value="1"/>
</dbReference>
<evidence type="ECO:0000256" key="5">
    <source>
        <dbReference type="ARBA" id="ARBA00023146"/>
    </source>
</evidence>
<keyword evidence="2" id="KW-0436">Ligase</keyword>
<organism evidence="12 13">
    <name type="scientific">Yarrowia lipolytica</name>
    <name type="common">Candida lipolytica</name>
    <dbReference type="NCBI Taxonomy" id="4952"/>
    <lineage>
        <taxon>Eukaryota</taxon>
        <taxon>Fungi</taxon>
        <taxon>Dikarya</taxon>
        <taxon>Ascomycota</taxon>
        <taxon>Saccharomycotina</taxon>
        <taxon>Dipodascomycetes</taxon>
        <taxon>Dipodascales</taxon>
        <taxon>Dipodascales incertae sedis</taxon>
        <taxon>Yarrowia</taxon>
    </lineage>
</organism>
<dbReference type="InterPro" id="IPR006195">
    <property type="entry name" value="aa-tRNA-synth_II"/>
</dbReference>
<dbReference type="UniPathway" id="UPA00906">
    <property type="reaction ID" value="UER00895"/>
</dbReference>
<dbReference type="PROSITE" id="PS50862">
    <property type="entry name" value="AA_TRNA_LIGASE_II"/>
    <property type="match status" value="1"/>
</dbReference>